<reference evidence="6 7" key="1">
    <citation type="journal article" date="2021" name="Int. J. Syst. Evol. Microbiol.">
        <title>Reticulibacter mediterranei gen. nov., sp. nov., within the new family Reticulibacteraceae fam. nov., and Ktedonospora formicarum gen. nov., sp. nov., Ktedonobacter robiniae sp. nov., Dictyobacter formicarum sp. nov. and Dictyobacter arantiisoli sp. nov., belonging to the class Ktedonobacteria.</title>
        <authorList>
            <person name="Yabe S."/>
            <person name="Zheng Y."/>
            <person name="Wang C.M."/>
            <person name="Sakai Y."/>
            <person name="Abe K."/>
            <person name="Yokota A."/>
            <person name="Donadio S."/>
            <person name="Cavaletti L."/>
            <person name="Monciardini P."/>
        </authorList>
    </citation>
    <scope>NUCLEOTIDE SEQUENCE [LARGE SCALE GENOMIC DNA]</scope>
    <source>
        <strain evidence="6 7">SOSP1-30</strain>
    </source>
</reference>
<evidence type="ECO:0000256" key="5">
    <source>
        <dbReference type="HAMAP-Rule" id="MF_00156"/>
    </source>
</evidence>
<dbReference type="NCBIfam" id="TIGR00222">
    <property type="entry name" value="panB"/>
    <property type="match status" value="1"/>
</dbReference>
<gene>
    <name evidence="5 6" type="primary">panB</name>
    <name evidence="6" type="ORF">KSB_82270</name>
</gene>
<dbReference type="PANTHER" id="PTHR20881:SF0">
    <property type="entry name" value="3-METHYL-2-OXOBUTANOATE HYDROXYMETHYLTRANSFERASE"/>
    <property type="match status" value="1"/>
</dbReference>
<keyword evidence="5" id="KW-0963">Cytoplasm</keyword>
<dbReference type="InterPro" id="IPR015813">
    <property type="entry name" value="Pyrv/PenolPyrv_kinase-like_dom"/>
</dbReference>
<evidence type="ECO:0000256" key="3">
    <source>
        <dbReference type="ARBA" id="ARBA00022655"/>
    </source>
</evidence>
<protein>
    <recommendedName>
        <fullName evidence="5">3-methyl-2-oxobutanoate hydroxymethyltransferase</fullName>
        <ecNumber evidence="5">2.1.2.11</ecNumber>
    </recommendedName>
    <alternativeName>
        <fullName evidence="5">Ketopantoate hydroxymethyltransferase</fullName>
        <shortName evidence="5">KPHMT</shortName>
    </alternativeName>
</protein>
<dbReference type="InterPro" id="IPR003700">
    <property type="entry name" value="Pantoate_hydroxy_MeTrfase"/>
</dbReference>
<dbReference type="Gene3D" id="3.20.20.60">
    <property type="entry name" value="Phosphoenolpyruvate-binding domains"/>
    <property type="match status" value="1"/>
</dbReference>
<keyword evidence="3 5" id="KW-0566">Pantothenate biosynthesis</keyword>
<comment type="pathway">
    <text evidence="5">Cofactor biosynthesis; (R)-pantothenate biosynthesis; (R)-pantoate from 3-methyl-2-oxobutanoate: step 1/2.</text>
</comment>
<evidence type="ECO:0000313" key="7">
    <source>
        <dbReference type="Proteomes" id="UP000654345"/>
    </source>
</evidence>
<dbReference type="PANTHER" id="PTHR20881">
    <property type="entry name" value="3-METHYL-2-OXOBUTANOATE HYDROXYMETHYLTRANSFERASE"/>
    <property type="match status" value="1"/>
</dbReference>
<dbReference type="CDD" id="cd06557">
    <property type="entry name" value="KPHMT-like"/>
    <property type="match status" value="1"/>
</dbReference>
<keyword evidence="7" id="KW-1185">Reference proteome</keyword>
<keyword evidence="5" id="KW-0479">Metal-binding</keyword>
<dbReference type="InterPro" id="IPR040442">
    <property type="entry name" value="Pyrv_kinase-like_dom_sf"/>
</dbReference>
<comment type="catalytic activity">
    <reaction evidence="5">
        <text>(6R)-5,10-methylene-5,6,7,8-tetrahydrofolate + 3-methyl-2-oxobutanoate + H2O = 2-dehydropantoate + (6S)-5,6,7,8-tetrahydrofolate</text>
        <dbReference type="Rhea" id="RHEA:11824"/>
        <dbReference type="ChEBI" id="CHEBI:11561"/>
        <dbReference type="ChEBI" id="CHEBI:11851"/>
        <dbReference type="ChEBI" id="CHEBI:15377"/>
        <dbReference type="ChEBI" id="CHEBI:15636"/>
        <dbReference type="ChEBI" id="CHEBI:57453"/>
        <dbReference type="EC" id="2.1.2.11"/>
    </reaction>
</comment>
<comment type="function">
    <text evidence="5">Catalyzes the reversible reaction in which hydroxymethyl group from 5,10-methylenetetrahydrofolate is transferred onto alpha-ketoisovalerate to form ketopantoate.</text>
</comment>
<evidence type="ECO:0000256" key="1">
    <source>
        <dbReference type="ARBA" id="ARBA00008676"/>
    </source>
</evidence>
<accession>A0ABQ3V462</accession>
<dbReference type="HAMAP" id="MF_00156">
    <property type="entry name" value="PanB"/>
    <property type="match status" value="1"/>
</dbReference>
<name>A0ABQ3V462_9CHLR</name>
<evidence type="ECO:0000256" key="2">
    <source>
        <dbReference type="ARBA" id="ARBA00011424"/>
    </source>
</evidence>
<keyword evidence="5" id="KW-0460">Magnesium</keyword>
<feature type="active site" description="Proton acceptor" evidence="5">
    <location>
        <position position="183"/>
    </location>
</feature>
<feature type="binding site" evidence="5">
    <location>
        <position position="84"/>
    </location>
    <ligand>
        <name>Mg(2+)</name>
        <dbReference type="ChEBI" id="CHEBI:18420"/>
    </ligand>
</feature>
<dbReference type="RefSeq" id="WP_268887423.1">
    <property type="nucleotide sequence ID" value="NZ_BNJG01000003.1"/>
</dbReference>
<dbReference type="EMBL" id="BNJG01000003">
    <property type="protein sequence ID" value="GHO59752.1"/>
    <property type="molecule type" value="Genomic_DNA"/>
</dbReference>
<dbReference type="SUPFAM" id="SSF51621">
    <property type="entry name" value="Phosphoenolpyruvate/pyruvate domain"/>
    <property type="match status" value="1"/>
</dbReference>
<comment type="subunit">
    <text evidence="2 5">Homodecamer; pentamer of dimers.</text>
</comment>
<comment type="caution">
    <text evidence="6">The sequence shown here is derived from an EMBL/GenBank/DDBJ whole genome shotgun (WGS) entry which is preliminary data.</text>
</comment>
<evidence type="ECO:0000313" key="6">
    <source>
        <dbReference type="EMBL" id="GHO59752.1"/>
    </source>
</evidence>
<dbReference type="PIRSF" id="PIRSF000388">
    <property type="entry name" value="Pantoate_hydroxy_MeTrfase"/>
    <property type="match status" value="1"/>
</dbReference>
<feature type="binding site" evidence="5">
    <location>
        <position position="45"/>
    </location>
    <ligand>
        <name>Mg(2+)</name>
        <dbReference type="ChEBI" id="CHEBI:18420"/>
    </ligand>
</feature>
<feature type="binding site" evidence="5">
    <location>
        <position position="84"/>
    </location>
    <ligand>
        <name>3-methyl-2-oxobutanoate</name>
        <dbReference type="ChEBI" id="CHEBI:11851"/>
    </ligand>
</feature>
<feature type="binding site" evidence="5">
    <location>
        <begin position="45"/>
        <end position="46"/>
    </location>
    <ligand>
        <name>3-methyl-2-oxobutanoate</name>
        <dbReference type="ChEBI" id="CHEBI:11851"/>
    </ligand>
</feature>
<dbReference type="Pfam" id="PF02548">
    <property type="entry name" value="Pantoate_transf"/>
    <property type="match status" value="1"/>
</dbReference>
<evidence type="ECO:0000256" key="4">
    <source>
        <dbReference type="ARBA" id="ARBA00022679"/>
    </source>
</evidence>
<comment type="similarity">
    <text evidence="1 5">Belongs to the PanB family.</text>
</comment>
<organism evidence="6 7">
    <name type="scientific">Ktedonobacter robiniae</name>
    <dbReference type="NCBI Taxonomy" id="2778365"/>
    <lineage>
        <taxon>Bacteria</taxon>
        <taxon>Bacillati</taxon>
        <taxon>Chloroflexota</taxon>
        <taxon>Ktedonobacteria</taxon>
        <taxon>Ktedonobacterales</taxon>
        <taxon>Ktedonobacteraceae</taxon>
        <taxon>Ktedonobacter</taxon>
    </lineage>
</organism>
<feature type="binding site" evidence="5">
    <location>
        <position position="116"/>
    </location>
    <ligand>
        <name>Mg(2+)</name>
        <dbReference type="ChEBI" id="CHEBI:18420"/>
    </ligand>
</feature>
<sequence length="285" mass="30454">MNEKITAPAILARKNGQKLTMVTAYDATSAQIADSAAVDMLLVGDSLGMVVLGYEDTLAVTVDIILHHASAVTRTNPNALVVVDMPWLSYHVSAEESVRNAGRLVREGKAGAVKLEGGRKRLPVVRAILDAEIPVMGHLGLTPQSVHAMGGYKVQGKSIQAARDLIADAKALAQAGVFAIVLEGIPDSLAQIVTQEVAVPTIGIGAGPHCDGQVLVFHDLLGLHKQPVAKFVRKYANLADAAIEAIQRYSADVREGSFPAEKETYHMEKSVLEALLKEREQNIED</sequence>
<proteinExistence type="inferred from homology"/>
<dbReference type="NCBIfam" id="NF001452">
    <property type="entry name" value="PRK00311.1"/>
    <property type="match status" value="1"/>
</dbReference>
<keyword evidence="4 5" id="KW-0808">Transferase</keyword>
<comment type="subcellular location">
    <subcellularLocation>
        <location evidence="5">Cytoplasm</location>
    </subcellularLocation>
</comment>
<feature type="binding site" evidence="5">
    <location>
        <position position="114"/>
    </location>
    <ligand>
        <name>3-methyl-2-oxobutanoate</name>
        <dbReference type="ChEBI" id="CHEBI:11851"/>
    </ligand>
</feature>
<dbReference type="Proteomes" id="UP000654345">
    <property type="component" value="Unassembled WGS sequence"/>
</dbReference>
<comment type="cofactor">
    <cofactor evidence="5">
        <name>Mg(2+)</name>
        <dbReference type="ChEBI" id="CHEBI:18420"/>
    </cofactor>
    <text evidence="5">Binds 1 Mg(2+) ion per subunit.</text>
</comment>
<dbReference type="EC" id="2.1.2.11" evidence="5"/>